<dbReference type="Pfam" id="PF00903">
    <property type="entry name" value="Glyoxalase"/>
    <property type="match status" value="1"/>
</dbReference>
<dbReference type="GO" id="GO:0051213">
    <property type="term" value="F:dioxygenase activity"/>
    <property type="evidence" value="ECO:0007669"/>
    <property type="project" value="UniProtKB-KW"/>
</dbReference>
<dbReference type="Proteomes" id="UP000550729">
    <property type="component" value="Unassembled WGS sequence"/>
</dbReference>
<dbReference type="AlphaFoldDB" id="A0A848L091"/>
<keyword evidence="2" id="KW-0223">Dioxygenase</keyword>
<dbReference type="Gene3D" id="3.10.180.10">
    <property type="entry name" value="2,3-Dihydroxybiphenyl 1,2-Dioxygenase, domain 1"/>
    <property type="match status" value="1"/>
</dbReference>
<dbReference type="EMBL" id="JABBNB010000010">
    <property type="protein sequence ID" value="NMO01891.1"/>
    <property type="molecule type" value="Genomic_DNA"/>
</dbReference>
<gene>
    <name evidence="2" type="ORF">HH308_11785</name>
</gene>
<name>A0A848L091_9ACTN</name>
<sequence>MSSIETYRKQAKQLRRWHKERNYSVGAKVRQLERYRTLTDVEVLAMPLPLVLAQEIVAAEAGYSGWEELRAAAEHDRSPHRRSTADAVGGGGPRLKPAVPILFVSDVAAAANWFGGLGFMTDFLHGNPPFYGSVSRGGACLHLRLVARPNFAELAGREHSLILATIEVDDVKTLFDEMAARGIEFVQRLTRQVWGGLDFHVRDPDGNTISFVQYS</sequence>
<evidence type="ECO:0000259" key="1">
    <source>
        <dbReference type="PROSITE" id="PS51819"/>
    </source>
</evidence>
<dbReference type="PROSITE" id="PS51819">
    <property type="entry name" value="VOC"/>
    <property type="match status" value="1"/>
</dbReference>
<keyword evidence="2" id="KW-0560">Oxidoreductase</keyword>
<organism evidence="2 3">
    <name type="scientific">Gordonia asplenii</name>
    <dbReference type="NCBI Taxonomy" id="2725283"/>
    <lineage>
        <taxon>Bacteria</taxon>
        <taxon>Bacillati</taxon>
        <taxon>Actinomycetota</taxon>
        <taxon>Actinomycetes</taxon>
        <taxon>Mycobacteriales</taxon>
        <taxon>Gordoniaceae</taxon>
        <taxon>Gordonia</taxon>
    </lineage>
</organism>
<accession>A0A848L091</accession>
<dbReference type="RefSeq" id="WP_170194397.1">
    <property type="nucleotide sequence ID" value="NZ_JABBNB010000010.1"/>
</dbReference>
<evidence type="ECO:0000313" key="2">
    <source>
        <dbReference type="EMBL" id="NMO01891.1"/>
    </source>
</evidence>
<proteinExistence type="predicted"/>
<reference evidence="2 3" key="1">
    <citation type="submission" date="2020-04" db="EMBL/GenBank/DDBJ databases">
        <title>Gordonia sp. nov. TBRC 11910.</title>
        <authorList>
            <person name="Suriyachadkun C."/>
        </authorList>
    </citation>
    <scope>NUCLEOTIDE SEQUENCE [LARGE SCALE GENOMIC DNA]</scope>
    <source>
        <strain evidence="2 3">TBRC 11910</strain>
    </source>
</reference>
<feature type="domain" description="VOC" evidence="1">
    <location>
        <begin position="94"/>
        <end position="214"/>
    </location>
</feature>
<dbReference type="InterPro" id="IPR037523">
    <property type="entry name" value="VOC_core"/>
</dbReference>
<dbReference type="SUPFAM" id="SSF54593">
    <property type="entry name" value="Glyoxalase/Bleomycin resistance protein/Dihydroxybiphenyl dioxygenase"/>
    <property type="match status" value="1"/>
</dbReference>
<protein>
    <submittedName>
        <fullName evidence="2">Glyoxalase/bleomycin resistance/extradiol dioxygenase family protein</fullName>
    </submittedName>
</protein>
<evidence type="ECO:0000313" key="3">
    <source>
        <dbReference type="Proteomes" id="UP000550729"/>
    </source>
</evidence>
<keyword evidence="3" id="KW-1185">Reference proteome</keyword>
<comment type="caution">
    <text evidence="2">The sequence shown here is derived from an EMBL/GenBank/DDBJ whole genome shotgun (WGS) entry which is preliminary data.</text>
</comment>
<dbReference type="InterPro" id="IPR029068">
    <property type="entry name" value="Glyas_Bleomycin-R_OHBP_Dase"/>
</dbReference>
<dbReference type="InterPro" id="IPR004360">
    <property type="entry name" value="Glyas_Fos-R_dOase_dom"/>
</dbReference>